<dbReference type="Gene3D" id="3.40.630.40">
    <property type="entry name" value="Zn-dependent exopeptidases"/>
    <property type="match status" value="1"/>
</dbReference>
<dbReference type="EMBL" id="CYUD01000022">
    <property type="protein sequence ID" value="CUK19247.1"/>
    <property type="molecule type" value="Genomic_DNA"/>
</dbReference>
<dbReference type="AlphaFoldDB" id="A0A0P1J0A6"/>
<dbReference type="Pfam" id="PF05013">
    <property type="entry name" value="FGase"/>
    <property type="match status" value="1"/>
</dbReference>
<dbReference type="InterPro" id="IPR010247">
    <property type="entry name" value="HutG_amidohyd"/>
</dbReference>
<dbReference type="STRING" id="1715692.RUE5091_04361"/>
<evidence type="ECO:0000313" key="2">
    <source>
        <dbReference type="Proteomes" id="UP000051260"/>
    </source>
</evidence>
<dbReference type="RefSeq" id="WP_058283961.1">
    <property type="nucleotide sequence ID" value="NZ_CYUD01000022.1"/>
</dbReference>
<gene>
    <name evidence="1" type="ORF">RUE5091_04361</name>
</gene>
<name>A0A0P1J0A6_9RHOB</name>
<organism evidence="1 2">
    <name type="scientific">Ruegeria denitrificans</name>
    <dbReference type="NCBI Taxonomy" id="1715692"/>
    <lineage>
        <taxon>Bacteria</taxon>
        <taxon>Pseudomonadati</taxon>
        <taxon>Pseudomonadota</taxon>
        <taxon>Alphaproteobacteria</taxon>
        <taxon>Rhodobacterales</taxon>
        <taxon>Roseobacteraceae</taxon>
        <taxon>Ruegeria</taxon>
    </lineage>
</organism>
<accession>A0A0P1J0A6</accession>
<dbReference type="InterPro" id="IPR007709">
    <property type="entry name" value="N-FG_amidohydro"/>
</dbReference>
<dbReference type="SUPFAM" id="SSF53187">
    <property type="entry name" value="Zn-dependent exopeptidases"/>
    <property type="match status" value="1"/>
</dbReference>
<dbReference type="NCBIfam" id="TIGR02017">
    <property type="entry name" value="hutG_amidohyd"/>
    <property type="match status" value="1"/>
</dbReference>
<dbReference type="OrthoDB" id="8716700at2"/>
<dbReference type="Proteomes" id="UP000051260">
    <property type="component" value="Unassembled WGS sequence"/>
</dbReference>
<keyword evidence="2" id="KW-1185">Reference proteome</keyword>
<proteinExistence type="predicted"/>
<protein>
    <submittedName>
        <fullName evidence="1">N-formylglutamate deformylase</fullName>
    </submittedName>
</protein>
<reference evidence="2" key="1">
    <citation type="submission" date="2015-09" db="EMBL/GenBank/DDBJ databases">
        <authorList>
            <person name="Rodrigo-Torres L."/>
            <person name="Arahal D.R."/>
        </authorList>
    </citation>
    <scope>NUCLEOTIDE SEQUENCE [LARGE SCALE GENOMIC DNA]</scope>
    <source>
        <strain evidence="2">CECT 5091</strain>
    </source>
</reference>
<evidence type="ECO:0000313" key="1">
    <source>
        <dbReference type="EMBL" id="CUK19247.1"/>
    </source>
</evidence>
<sequence>MQVVSVHRGDGPIVLGQPHGGTYVPDDIATRFNNTGRALADTDWHINRLYTGLIGGVTVVQSHVHRYVIDANRDPEGLSLYPGQNTTTLVPLTDFDGQSIWQSGQEPSEDEIGQRRETFHAPYHAALTEELERVRAIHGVAVLFDCHSIRSHIPFLFEGTLFDMNIGTDGGVTCASGIESIANEFATSSPYSTILNGRFRGGWTTRHYGRPHEGLHAIQMELAQSTYLSAESPPWPYDPAKADRLRHWLHDILEAIQDTALETTP</sequence>